<dbReference type="EMBL" id="FQWV01000005">
    <property type="protein sequence ID" value="SHH26510.1"/>
    <property type="molecule type" value="Genomic_DNA"/>
</dbReference>
<dbReference type="OrthoDB" id="342236at2157"/>
<dbReference type="STRING" id="43928.SAMN05443636_2223"/>
<dbReference type="Proteomes" id="UP000184357">
    <property type="component" value="Unassembled WGS sequence"/>
</dbReference>
<dbReference type="RefSeq" id="WP_073309484.1">
    <property type="nucleotide sequence ID" value="NZ_FQWV01000005.1"/>
</dbReference>
<dbReference type="Pfam" id="PF00582">
    <property type="entry name" value="Usp"/>
    <property type="match status" value="1"/>
</dbReference>
<reference evidence="2 3" key="1">
    <citation type="submission" date="2016-11" db="EMBL/GenBank/DDBJ databases">
        <authorList>
            <person name="Jaros S."/>
            <person name="Januszkiewicz K."/>
            <person name="Wedrychowicz H."/>
        </authorList>
    </citation>
    <scope>NUCLEOTIDE SEQUENCE [LARGE SCALE GENOMIC DNA]</scope>
    <source>
        <strain evidence="2 3">DSM 9297</strain>
    </source>
</reference>
<dbReference type="AlphaFoldDB" id="A0A1M5RJY0"/>
<dbReference type="InterPro" id="IPR006016">
    <property type="entry name" value="UspA"/>
</dbReference>
<evidence type="ECO:0000313" key="3">
    <source>
        <dbReference type="Proteomes" id="UP000184357"/>
    </source>
</evidence>
<feature type="domain" description="UspA" evidence="1">
    <location>
        <begin position="2"/>
        <end position="146"/>
    </location>
</feature>
<evidence type="ECO:0000259" key="1">
    <source>
        <dbReference type="Pfam" id="PF00582"/>
    </source>
</evidence>
<dbReference type="CDD" id="cd00293">
    <property type="entry name" value="USP-like"/>
    <property type="match status" value="1"/>
</dbReference>
<dbReference type="Gene3D" id="3.40.50.620">
    <property type="entry name" value="HUPs"/>
    <property type="match status" value="1"/>
</dbReference>
<dbReference type="SUPFAM" id="SSF52402">
    <property type="entry name" value="Adenine nucleotide alpha hydrolases-like"/>
    <property type="match status" value="1"/>
</dbReference>
<keyword evidence="3" id="KW-1185">Reference proteome</keyword>
<protein>
    <submittedName>
        <fullName evidence="2">Nucleotide-binding universal stress protein, UspA family</fullName>
    </submittedName>
</protein>
<evidence type="ECO:0000313" key="2">
    <source>
        <dbReference type="EMBL" id="SHH26510.1"/>
    </source>
</evidence>
<gene>
    <name evidence="2" type="ORF">SAMN05443636_2223</name>
</gene>
<proteinExistence type="predicted"/>
<organism evidence="2 3">
    <name type="scientific">Halobaculum gomorrense</name>
    <dbReference type="NCBI Taxonomy" id="43928"/>
    <lineage>
        <taxon>Archaea</taxon>
        <taxon>Methanobacteriati</taxon>
        <taxon>Methanobacteriota</taxon>
        <taxon>Stenosarchaea group</taxon>
        <taxon>Halobacteria</taxon>
        <taxon>Halobacteriales</taxon>
        <taxon>Haloferacaceae</taxon>
        <taxon>Halobaculum</taxon>
    </lineage>
</organism>
<dbReference type="InterPro" id="IPR014729">
    <property type="entry name" value="Rossmann-like_a/b/a_fold"/>
</dbReference>
<sequence>MDHALAVVGPTETAKTLTREAGELAAGVGADLTLLHITDEDDYDEQREQLAQVTRGDSTYSVGQAVEGARAYASDIGREVLEDVDIDYETVGTVGDRAETVVAEARRRGCDHVFIAGRKRSPTGKALFGDDTQRIILDAEMPVTVVTE</sequence>
<name>A0A1M5RJY0_9EURY</name>
<accession>A0A1M5RJY0</accession>